<dbReference type="EMBL" id="ABYU02000017">
    <property type="protein sequence ID" value="EEX21553.1"/>
    <property type="molecule type" value="Genomic_DNA"/>
</dbReference>
<dbReference type="Proteomes" id="UP000003755">
    <property type="component" value="Unassembled WGS sequence"/>
</dbReference>
<dbReference type="PANTHER" id="PTHR33295">
    <property type="entry name" value="ATPASE"/>
    <property type="match status" value="1"/>
</dbReference>
<keyword evidence="1" id="KW-1133">Transmembrane helix</keyword>
<dbReference type="PANTHER" id="PTHR33295:SF20">
    <property type="entry name" value="ATPASE"/>
    <property type="match status" value="1"/>
</dbReference>
<keyword evidence="1" id="KW-0812">Transmembrane</keyword>
<accession>C9L861</accession>
<dbReference type="AlphaFoldDB" id="C9L861"/>
<evidence type="ECO:0000313" key="3">
    <source>
        <dbReference type="Proteomes" id="UP000003755"/>
    </source>
</evidence>
<dbReference type="STRING" id="537007.BLAHAN_05580"/>
<dbReference type="HOGENOM" id="CLU_1692095_0_0_9"/>
<evidence type="ECO:0008006" key="4">
    <source>
        <dbReference type="Google" id="ProtNLM"/>
    </source>
</evidence>
<protein>
    <recommendedName>
        <fullName evidence="4">DUF4143 domain-containing protein</fullName>
    </recommendedName>
</protein>
<keyword evidence="1" id="KW-0472">Membrane</keyword>
<feature type="transmembrane region" description="Helical" evidence="1">
    <location>
        <begin position="26"/>
        <end position="44"/>
    </location>
</feature>
<dbReference type="eggNOG" id="COG1373">
    <property type="taxonomic scope" value="Bacteria"/>
</dbReference>
<proteinExistence type="predicted"/>
<sequence>MTAIIHHVFTSDKTVVIFYFYSNSPFGFSLILTTILLIFVFEYGNSNSLYEAMYGTVYLRDIVYQELLRRGYKVTVEKNGDKEIDFVCHKRDEKLHIQVAYLLASEETVQREFGVYDTIRDNFPKYVVSLDEFDMSRNGIKHRNIRDFLLAEEWN</sequence>
<evidence type="ECO:0000313" key="2">
    <source>
        <dbReference type="EMBL" id="EEX21553.1"/>
    </source>
</evidence>
<comment type="caution">
    <text evidence="2">The sequence shown here is derived from an EMBL/GenBank/DDBJ whole genome shotgun (WGS) entry which is preliminary data.</text>
</comment>
<keyword evidence="3" id="KW-1185">Reference proteome</keyword>
<reference evidence="2" key="1">
    <citation type="submission" date="2009-09" db="EMBL/GenBank/DDBJ databases">
        <authorList>
            <person name="Weinstock G."/>
            <person name="Sodergren E."/>
            <person name="Clifton S."/>
            <person name="Fulton L."/>
            <person name="Fulton B."/>
            <person name="Courtney L."/>
            <person name="Fronick C."/>
            <person name="Harrison M."/>
            <person name="Strong C."/>
            <person name="Farmer C."/>
            <person name="Delahaunty K."/>
            <person name="Markovic C."/>
            <person name="Hall O."/>
            <person name="Minx P."/>
            <person name="Tomlinson C."/>
            <person name="Mitreva M."/>
            <person name="Nelson J."/>
            <person name="Hou S."/>
            <person name="Wollam A."/>
            <person name="Pepin K.H."/>
            <person name="Johnson M."/>
            <person name="Bhonagiri V."/>
            <person name="Nash W.E."/>
            <person name="Warren W."/>
            <person name="Chinwalla A."/>
            <person name="Mardis E.R."/>
            <person name="Wilson R.K."/>
        </authorList>
    </citation>
    <scope>NUCLEOTIDE SEQUENCE [LARGE SCALE GENOMIC DNA]</scope>
    <source>
        <strain evidence="2">DSM 20583</strain>
    </source>
</reference>
<organism evidence="2 3">
    <name type="scientific">Blautia hansenii DSM 20583</name>
    <dbReference type="NCBI Taxonomy" id="537007"/>
    <lineage>
        <taxon>Bacteria</taxon>
        <taxon>Bacillati</taxon>
        <taxon>Bacillota</taxon>
        <taxon>Clostridia</taxon>
        <taxon>Lachnospirales</taxon>
        <taxon>Lachnospiraceae</taxon>
        <taxon>Blautia</taxon>
    </lineage>
</organism>
<name>C9L861_BLAHA</name>
<evidence type="ECO:0000256" key="1">
    <source>
        <dbReference type="SAM" id="Phobius"/>
    </source>
</evidence>
<gene>
    <name evidence="2" type="ORF">BLAHAN_05580</name>
</gene>